<organism evidence="2 3">
    <name type="scientific">Rhamnella rubrinervis</name>
    <dbReference type="NCBI Taxonomy" id="2594499"/>
    <lineage>
        <taxon>Eukaryota</taxon>
        <taxon>Viridiplantae</taxon>
        <taxon>Streptophyta</taxon>
        <taxon>Embryophyta</taxon>
        <taxon>Tracheophyta</taxon>
        <taxon>Spermatophyta</taxon>
        <taxon>Magnoliopsida</taxon>
        <taxon>eudicotyledons</taxon>
        <taxon>Gunneridae</taxon>
        <taxon>Pentapetalae</taxon>
        <taxon>rosids</taxon>
        <taxon>fabids</taxon>
        <taxon>Rosales</taxon>
        <taxon>Rhamnaceae</taxon>
        <taxon>rhamnoid group</taxon>
        <taxon>Rhamneae</taxon>
        <taxon>Rhamnella</taxon>
    </lineage>
</organism>
<dbReference type="PANTHER" id="PTHR35985">
    <property type="entry name" value="OS07G0675200 PROTEIN"/>
    <property type="match status" value="1"/>
</dbReference>
<proteinExistence type="predicted"/>
<accession>A0A8K0DWF7</accession>
<dbReference type="AlphaFoldDB" id="A0A8K0DWF7"/>
<dbReference type="Proteomes" id="UP000796880">
    <property type="component" value="Unassembled WGS sequence"/>
</dbReference>
<dbReference type="PANTHER" id="PTHR35985:SF1">
    <property type="entry name" value="OS07G0675200 PROTEIN"/>
    <property type="match status" value="1"/>
</dbReference>
<reference evidence="2" key="1">
    <citation type="submission" date="2020-03" db="EMBL/GenBank/DDBJ databases">
        <title>A high-quality chromosome-level genome assembly of a woody plant with both climbing and erect habits, Rhamnella rubrinervis.</title>
        <authorList>
            <person name="Lu Z."/>
            <person name="Yang Y."/>
            <person name="Zhu X."/>
            <person name="Sun Y."/>
        </authorList>
    </citation>
    <scope>NUCLEOTIDE SEQUENCE</scope>
    <source>
        <strain evidence="2">BYM</strain>
        <tissue evidence="2">Leaf</tissue>
    </source>
</reference>
<name>A0A8K0DWF7_9ROSA</name>
<sequence length="246" mass="26687">MQSRLAIPARRSTSFFSSQALRRGLASAAAKRTADPAVHAVDYGDDPALFPGKPEESAEPKPANLETDGAENYSRPRNSASGTDPLAPPKPPQATSPRLESTGVNQPLNPTVQQKRSHGSSTSTPPIDVTCAGLDGTPWPKEKEENKGDREAQQEDDNDYYKHHKASPLSEIEVADTRKPITRATDGTADYGKGKDVIGWRPEQLDTADEALSRATKIFTMNAMRAFPDPDAPHSRALRSLRGETF</sequence>
<feature type="region of interest" description="Disordered" evidence="1">
    <location>
        <begin position="226"/>
        <end position="246"/>
    </location>
</feature>
<dbReference type="EMBL" id="VOIH02000010">
    <property type="protein sequence ID" value="KAF3436508.1"/>
    <property type="molecule type" value="Genomic_DNA"/>
</dbReference>
<evidence type="ECO:0000313" key="3">
    <source>
        <dbReference type="Proteomes" id="UP000796880"/>
    </source>
</evidence>
<feature type="compositionally biased region" description="Basic and acidic residues" evidence="1">
    <location>
        <begin position="140"/>
        <end position="153"/>
    </location>
</feature>
<evidence type="ECO:0000256" key="1">
    <source>
        <dbReference type="SAM" id="MobiDB-lite"/>
    </source>
</evidence>
<protein>
    <submittedName>
        <fullName evidence="2">Uncharacterized protein</fullName>
    </submittedName>
</protein>
<evidence type="ECO:0000313" key="2">
    <source>
        <dbReference type="EMBL" id="KAF3436508.1"/>
    </source>
</evidence>
<feature type="region of interest" description="Disordered" evidence="1">
    <location>
        <begin position="23"/>
        <end position="196"/>
    </location>
</feature>
<gene>
    <name evidence="2" type="ORF">FNV43_RR23600</name>
</gene>
<dbReference type="OrthoDB" id="779250at2759"/>
<comment type="caution">
    <text evidence="2">The sequence shown here is derived from an EMBL/GenBank/DDBJ whole genome shotgun (WGS) entry which is preliminary data.</text>
</comment>
<feature type="compositionally biased region" description="Polar residues" evidence="1">
    <location>
        <begin position="95"/>
        <end position="125"/>
    </location>
</feature>
<keyword evidence="3" id="KW-1185">Reference proteome</keyword>